<accession>A0ACC3BUL0</accession>
<protein>
    <submittedName>
        <fullName evidence="1">Uncharacterized protein</fullName>
    </submittedName>
</protein>
<evidence type="ECO:0000313" key="2">
    <source>
        <dbReference type="Proteomes" id="UP000798662"/>
    </source>
</evidence>
<gene>
    <name evidence="1" type="ORF">I4F81_003791</name>
</gene>
<sequence>MGRPHWRRAPPLPPFMRRATAAVAAAAAAATAALSLAVAPAPAAAQVTPEFGSLGLGSEFSAGVEDGTVYVWGTVRPFNTENVAGLSVYSVAAGNNYACMLRAANLQAVCIGQDASSDARIAGTPTGTSFLKLSAGVQHVCGLTADFGQWDFAAQAPRAGLTAAETAAFEASITPVCWGNGVTNSRGNDSFLTPADIGNPDDPVVDVSVGDSFTCTRTRAGAINCDGTFGTTGDYDAYANTQDVTQPSFDNPDGIAFQSLVAGYDHVCGVGTPTNGNALHCWGSASLAVVNDANIPTGTAFRTGPGALASGNGFSCALRSDQTPVCWGGFSRFFSPGTPSSTQFSYITAGRFHVCGIRVIDSSTECWGVCEHAECNPPEQLAPSTVGCSRLEAAAAGGRCMAWSRNTTAPAPRGLCTAPSCAGYVWDADGDCQCGRVLVDVWTFTAPTPTPSPGGAAEVPALVFCERMERLVLRAVSCNN</sequence>
<reference evidence="1" key="1">
    <citation type="submission" date="2019-11" db="EMBL/GenBank/DDBJ databases">
        <title>Nori genome reveals adaptations in red seaweeds to the harsh intertidal environment.</title>
        <authorList>
            <person name="Wang D."/>
            <person name="Mao Y."/>
        </authorList>
    </citation>
    <scope>NUCLEOTIDE SEQUENCE</scope>
    <source>
        <tissue evidence="1">Gametophyte</tissue>
    </source>
</reference>
<evidence type="ECO:0000313" key="1">
    <source>
        <dbReference type="EMBL" id="KAK1861207.1"/>
    </source>
</evidence>
<keyword evidence="2" id="KW-1185">Reference proteome</keyword>
<dbReference type="Proteomes" id="UP000798662">
    <property type="component" value="Chromosome 1"/>
</dbReference>
<comment type="caution">
    <text evidence="1">The sequence shown here is derived from an EMBL/GenBank/DDBJ whole genome shotgun (WGS) entry which is preliminary data.</text>
</comment>
<dbReference type="EMBL" id="CM020618">
    <property type="protein sequence ID" value="KAK1861207.1"/>
    <property type="molecule type" value="Genomic_DNA"/>
</dbReference>
<name>A0ACC3BUL0_PYRYE</name>
<proteinExistence type="predicted"/>
<organism evidence="1 2">
    <name type="scientific">Pyropia yezoensis</name>
    <name type="common">Susabi-nori</name>
    <name type="synonym">Porphyra yezoensis</name>
    <dbReference type="NCBI Taxonomy" id="2788"/>
    <lineage>
        <taxon>Eukaryota</taxon>
        <taxon>Rhodophyta</taxon>
        <taxon>Bangiophyceae</taxon>
        <taxon>Bangiales</taxon>
        <taxon>Bangiaceae</taxon>
        <taxon>Pyropia</taxon>
    </lineage>
</organism>